<dbReference type="InterPro" id="IPR036397">
    <property type="entry name" value="RNaseH_sf"/>
</dbReference>
<dbReference type="GO" id="GO:0015074">
    <property type="term" value="P:DNA integration"/>
    <property type="evidence" value="ECO:0007669"/>
    <property type="project" value="InterPro"/>
</dbReference>
<dbReference type="PANTHER" id="PTHR46791:SF4">
    <property type="match status" value="1"/>
</dbReference>
<dbReference type="PROSITE" id="PS50994">
    <property type="entry name" value="INTEGRASE"/>
    <property type="match status" value="1"/>
</dbReference>
<dbReference type="Proteomes" id="UP001152795">
    <property type="component" value="Unassembled WGS sequence"/>
</dbReference>
<name>A0A7D9EJQ6_PARCT</name>
<dbReference type="PANTHER" id="PTHR46791">
    <property type="entry name" value="EXPRESSED PROTEIN"/>
    <property type="match status" value="1"/>
</dbReference>
<keyword evidence="2" id="KW-1185">Reference proteome</keyword>
<comment type="caution">
    <text evidence="1">The sequence shown here is derived from an EMBL/GenBank/DDBJ whole genome shotgun (WGS) entry which is preliminary data.</text>
</comment>
<dbReference type="EMBL" id="CACRXK020007390">
    <property type="protein sequence ID" value="CAB4012128.1"/>
    <property type="molecule type" value="Genomic_DNA"/>
</dbReference>
<accession>A0A7D9EJQ6</accession>
<organism evidence="1 2">
    <name type="scientific">Paramuricea clavata</name>
    <name type="common">Red gorgonian</name>
    <name type="synonym">Violescent sea-whip</name>
    <dbReference type="NCBI Taxonomy" id="317549"/>
    <lineage>
        <taxon>Eukaryota</taxon>
        <taxon>Metazoa</taxon>
        <taxon>Cnidaria</taxon>
        <taxon>Anthozoa</taxon>
        <taxon>Octocorallia</taxon>
        <taxon>Malacalcyonacea</taxon>
        <taxon>Plexauridae</taxon>
        <taxon>Paramuricea</taxon>
    </lineage>
</organism>
<sequence length="507" mass="58147">MAALGGIGGTEYSLFSFFQRTKAVAAETEHFISLEHQSFNDIDSLERIHERLSEAGDTVFTLKQRALNLIADIDMENFYNEMDELSTYLNRLRIFLQNLINDLQDQVAHTPAYNCNRVHTGMRGQPRLEISKRQIECLRELHFSWTKIAELLGVSTKTLRRRRDEFQIDDAESWSTISDAELRDVMQEIMSITPGIGQTRMLGALKSRAIRVQRSRVRTLMRELDPIGTALRWRGAICRRNYSVRCANALWHIDGNHKMIRWRIVVHTAIDGYSRLVPYLYCANNNKSVTVLQLFRNACQSYGLPSRVRCDHGLENVGVARMMLECRGINRGSIITGASVHNQRVERLHRDVTTGVLKAYIDEFHMMESSGLLDPDNEVHIFSLHLVFLKLINDSLEEFVNQWNHHGISTERGSSPLQLWTESILRCATESNSTLDDVLVNEEVEYYELQGDDEFENDQAGVVVPESSLNLSEDQLAYVQNLSRQNNSRSDKVHTYVHVVNALNMMV</sequence>
<dbReference type="AlphaFoldDB" id="A0A7D9EJQ6"/>
<reference evidence="1" key="1">
    <citation type="submission" date="2020-04" db="EMBL/GenBank/DDBJ databases">
        <authorList>
            <person name="Alioto T."/>
            <person name="Alioto T."/>
            <person name="Gomez Garrido J."/>
        </authorList>
    </citation>
    <scope>NUCLEOTIDE SEQUENCE</scope>
    <source>
        <strain evidence="1">A484AB</strain>
    </source>
</reference>
<dbReference type="SUPFAM" id="SSF53098">
    <property type="entry name" value="Ribonuclease H-like"/>
    <property type="match status" value="1"/>
</dbReference>
<dbReference type="InterPro" id="IPR058913">
    <property type="entry name" value="Integrase_dom_put"/>
</dbReference>
<dbReference type="InterPro" id="IPR012337">
    <property type="entry name" value="RNaseH-like_sf"/>
</dbReference>
<evidence type="ECO:0000313" key="1">
    <source>
        <dbReference type="EMBL" id="CAB4012128.1"/>
    </source>
</evidence>
<dbReference type="GO" id="GO:0003676">
    <property type="term" value="F:nucleic acid binding"/>
    <property type="evidence" value="ECO:0007669"/>
    <property type="project" value="InterPro"/>
</dbReference>
<dbReference type="Pfam" id="PF24764">
    <property type="entry name" value="rva_4"/>
    <property type="match status" value="1"/>
</dbReference>
<dbReference type="InterPro" id="IPR001584">
    <property type="entry name" value="Integrase_cat-core"/>
</dbReference>
<dbReference type="OrthoDB" id="2686689at2759"/>
<protein>
    <submittedName>
        <fullName evidence="1">Uncharacterized protein LOC110061630</fullName>
    </submittedName>
</protein>
<evidence type="ECO:0000313" key="2">
    <source>
        <dbReference type="Proteomes" id="UP001152795"/>
    </source>
</evidence>
<proteinExistence type="predicted"/>
<dbReference type="Gene3D" id="3.30.420.10">
    <property type="entry name" value="Ribonuclease H-like superfamily/Ribonuclease H"/>
    <property type="match status" value="1"/>
</dbReference>
<gene>
    <name evidence="1" type="ORF">PACLA_8A015277</name>
</gene>